<comment type="subcellular location">
    <subcellularLocation>
        <location evidence="1">Membrane</location>
        <topology evidence="1">Multi-pass membrane protein</topology>
    </subcellularLocation>
</comment>
<evidence type="ECO:0000256" key="6">
    <source>
        <dbReference type="SAM" id="MobiDB-lite"/>
    </source>
</evidence>
<dbReference type="Proteomes" id="UP000230605">
    <property type="component" value="Chromosome 5"/>
</dbReference>
<reference evidence="9 11" key="1">
    <citation type="submission" date="2015-10" db="EMBL/GenBank/DDBJ databases">
        <title>The cercosporin biosynthetic gene cluster was horizontally transferred to several fungal lineages and shown to be expanded in Cercospora beticola based on microsynteny with recipient genomes.</title>
        <authorList>
            <person name="De Jonge R."/>
            <person name="Ebert M.K."/>
            <person name="Suttle J.C."/>
            <person name="Jurick Ii W.M."/>
            <person name="Secor G.A."/>
            <person name="Thomma B.P."/>
            <person name="Van De Peer Y."/>
            <person name="Bolton M.D."/>
        </authorList>
    </citation>
    <scope>NUCLEOTIDE SEQUENCE [LARGE SCALE GENOMIC DNA]</scope>
    <source>
        <strain evidence="9 11">09-40</strain>
    </source>
</reference>
<feature type="transmembrane region" description="Helical" evidence="7">
    <location>
        <begin position="230"/>
        <end position="251"/>
    </location>
</feature>
<dbReference type="PANTHER" id="PTHR33048">
    <property type="entry name" value="PTH11-LIKE INTEGRAL MEMBRANE PROTEIN (AFU_ORTHOLOGUE AFUA_5G11245)"/>
    <property type="match status" value="1"/>
</dbReference>
<keyword evidence="4 7" id="KW-0472">Membrane</keyword>
<dbReference type="AlphaFoldDB" id="A0A2G5HAN7"/>
<reference evidence="10 12" key="2">
    <citation type="submission" date="2023-09" db="EMBL/GenBank/DDBJ databases">
        <title>Complete-Gapless Cercospora beticola genome.</title>
        <authorList>
            <person name="Wyatt N.A."/>
            <person name="Spanner R.E."/>
            <person name="Bolton M.D."/>
        </authorList>
    </citation>
    <scope>NUCLEOTIDE SEQUENCE [LARGE SCALE GENOMIC DNA]</scope>
    <source>
        <strain evidence="10">Cb09-40</strain>
    </source>
</reference>
<dbReference type="OrthoDB" id="5329176at2759"/>
<evidence type="ECO:0000256" key="3">
    <source>
        <dbReference type="ARBA" id="ARBA00022989"/>
    </source>
</evidence>
<dbReference type="InterPro" id="IPR049326">
    <property type="entry name" value="Rhodopsin_dom_fungi"/>
</dbReference>
<dbReference type="InterPro" id="IPR052337">
    <property type="entry name" value="SAT4-like"/>
</dbReference>
<sequence length="464" mass="51606">MIVPKEVQEGLQRLTAKVVVKPIPAVQNTRSFPGPRAGLVAAGVLFTLVGIFAITCRVLTLVQRRRKIGYDDYAMFAAFGCATGFTIAVFVSVRWGVGLELGDVPVNWATKAIQAIYTDEIFYYMTIFCIKLSLMFLYLRLAAELRGWFFYASVGLLVLLILHFITTIAVVATQCVPIHKYWTPSTPGTCIDITAFFYSTSIFTIITDLIMILLPIPIIWRIPRDRRQKIAILSAFLVAGGGTLASCIRLYSIKIFTQSRQPMRDAAVISLWSFVEINLGILCASSAVIKPIFSKTRAPSLEKEGARRLRSAAGNRGTIGTPRHRPRTTISRDLKDFGRWSQSQASTAVTSPVGVVSKKDSEEGMELVGKCEESPERHSVRLPEPPSLHQKTPRGRRSQLMLDAADHQPNPRSMHAMMSPEPSNDPVLLRMHEEQARLRQAFPQYFPQASTRAGIKQGQPIAGW</sequence>
<protein>
    <recommendedName>
        <fullName evidence="8">Rhodopsin domain-containing protein</fullName>
    </recommendedName>
</protein>
<evidence type="ECO:0000256" key="7">
    <source>
        <dbReference type="SAM" id="Phobius"/>
    </source>
</evidence>
<keyword evidence="3 7" id="KW-1133">Transmembrane helix</keyword>
<dbReference type="GO" id="GO:0016020">
    <property type="term" value="C:membrane"/>
    <property type="evidence" value="ECO:0007669"/>
    <property type="project" value="UniProtKB-SubCell"/>
</dbReference>
<evidence type="ECO:0000256" key="2">
    <source>
        <dbReference type="ARBA" id="ARBA00022692"/>
    </source>
</evidence>
<organism evidence="9 11">
    <name type="scientific">Cercospora beticola</name>
    <name type="common">Sugarbeet leaf spot fungus</name>
    <dbReference type="NCBI Taxonomy" id="122368"/>
    <lineage>
        <taxon>Eukaryota</taxon>
        <taxon>Fungi</taxon>
        <taxon>Dikarya</taxon>
        <taxon>Ascomycota</taxon>
        <taxon>Pezizomycotina</taxon>
        <taxon>Dothideomycetes</taxon>
        <taxon>Dothideomycetidae</taxon>
        <taxon>Mycosphaerellales</taxon>
        <taxon>Mycosphaerellaceae</taxon>
        <taxon>Cercospora</taxon>
    </lineage>
</organism>
<dbReference type="EMBL" id="CP134188">
    <property type="protein sequence ID" value="WPB03614.1"/>
    <property type="molecule type" value="Genomic_DNA"/>
</dbReference>
<gene>
    <name evidence="9" type="ORF">CB0940_07648</name>
    <name evidence="10" type="ORF">RHO25_008254</name>
</gene>
<evidence type="ECO:0000256" key="1">
    <source>
        <dbReference type="ARBA" id="ARBA00004141"/>
    </source>
</evidence>
<feature type="transmembrane region" description="Helical" evidence="7">
    <location>
        <begin position="74"/>
        <end position="97"/>
    </location>
</feature>
<evidence type="ECO:0000313" key="12">
    <source>
        <dbReference type="Proteomes" id="UP001302367"/>
    </source>
</evidence>
<feature type="transmembrane region" description="Helical" evidence="7">
    <location>
        <begin position="39"/>
        <end position="62"/>
    </location>
</feature>
<keyword evidence="2 7" id="KW-0812">Transmembrane</keyword>
<evidence type="ECO:0000313" key="10">
    <source>
        <dbReference type="EMBL" id="WPB03614.1"/>
    </source>
</evidence>
<feature type="transmembrane region" description="Helical" evidence="7">
    <location>
        <begin position="121"/>
        <end position="141"/>
    </location>
</feature>
<dbReference type="Pfam" id="PF20684">
    <property type="entry name" value="Fung_rhodopsin"/>
    <property type="match status" value="1"/>
</dbReference>
<evidence type="ECO:0000256" key="5">
    <source>
        <dbReference type="ARBA" id="ARBA00038359"/>
    </source>
</evidence>
<feature type="transmembrane region" description="Helical" evidence="7">
    <location>
        <begin position="271"/>
        <end position="293"/>
    </location>
</feature>
<evidence type="ECO:0000313" key="11">
    <source>
        <dbReference type="Proteomes" id="UP000230605"/>
    </source>
</evidence>
<feature type="domain" description="Rhodopsin" evidence="8">
    <location>
        <begin position="57"/>
        <end position="295"/>
    </location>
</feature>
<comment type="similarity">
    <text evidence="5">Belongs to the SAT4 family.</text>
</comment>
<evidence type="ECO:0000313" key="9">
    <source>
        <dbReference type="EMBL" id="PIA89606.1"/>
    </source>
</evidence>
<feature type="transmembrane region" description="Helical" evidence="7">
    <location>
        <begin position="193"/>
        <end position="218"/>
    </location>
</feature>
<evidence type="ECO:0000256" key="4">
    <source>
        <dbReference type="ARBA" id="ARBA00023136"/>
    </source>
</evidence>
<dbReference type="Proteomes" id="UP001302367">
    <property type="component" value="Chromosome 5"/>
</dbReference>
<proteinExistence type="inferred from homology"/>
<feature type="region of interest" description="Disordered" evidence="6">
    <location>
        <begin position="369"/>
        <end position="397"/>
    </location>
</feature>
<feature type="region of interest" description="Disordered" evidence="6">
    <location>
        <begin position="304"/>
        <end position="330"/>
    </location>
</feature>
<name>A0A2G5HAN7_CERBT</name>
<dbReference type="EMBL" id="LKMD01000108">
    <property type="protein sequence ID" value="PIA89606.1"/>
    <property type="molecule type" value="Genomic_DNA"/>
</dbReference>
<accession>A0A2G5HAN7</accession>
<evidence type="ECO:0000259" key="8">
    <source>
        <dbReference type="Pfam" id="PF20684"/>
    </source>
</evidence>
<feature type="transmembrane region" description="Helical" evidence="7">
    <location>
        <begin position="148"/>
        <end position="173"/>
    </location>
</feature>
<keyword evidence="12" id="KW-1185">Reference proteome</keyword>
<dbReference type="PANTHER" id="PTHR33048:SF123">
    <property type="entry name" value="INTEGRAL MEMBRANE PROTEIN"/>
    <property type="match status" value="1"/>
</dbReference>
<feature type="compositionally biased region" description="Basic and acidic residues" evidence="6">
    <location>
        <begin position="369"/>
        <end position="381"/>
    </location>
</feature>